<gene>
    <name evidence="15" type="ORF">QU24_04115</name>
</gene>
<dbReference type="PANTHER" id="PTHR24221">
    <property type="entry name" value="ATP-BINDING CASSETTE SUB-FAMILY B"/>
    <property type="match status" value="1"/>
</dbReference>
<dbReference type="CDD" id="cd18584">
    <property type="entry name" value="ABC_6TM_AarD_CydD"/>
    <property type="match status" value="1"/>
</dbReference>
<dbReference type="EC" id="7.6.2.2" evidence="3"/>
<keyword evidence="4" id="KW-0813">Transport</keyword>
<keyword evidence="10 12" id="KW-0472">Membrane</keyword>
<dbReference type="InterPro" id="IPR014216">
    <property type="entry name" value="ABC_transptr_CydD"/>
</dbReference>
<feature type="transmembrane region" description="Helical" evidence="12">
    <location>
        <begin position="251"/>
        <end position="273"/>
    </location>
</feature>
<accession>A0A0B1R9P3</accession>
<comment type="similarity">
    <text evidence="2">Belongs to the ABC transporter superfamily. Drug exporter-2 (TC 3.A.1.117) family.</text>
</comment>
<dbReference type="InterPro" id="IPR011527">
    <property type="entry name" value="ABC1_TM_dom"/>
</dbReference>
<evidence type="ECO:0000256" key="3">
    <source>
        <dbReference type="ARBA" id="ARBA00012191"/>
    </source>
</evidence>
<evidence type="ECO:0000259" key="13">
    <source>
        <dbReference type="PROSITE" id="PS50893"/>
    </source>
</evidence>
<organism evidence="15 16">
    <name type="scientific">Pantoea rodasii</name>
    <dbReference type="NCBI Taxonomy" id="1076549"/>
    <lineage>
        <taxon>Bacteria</taxon>
        <taxon>Pseudomonadati</taxon>
        <taxon>Pseudomonadota</taxon>
        <taxon>Gammaproteobacteria</taxon>
        <taxon>Enterobacterales</taxon>
        <taxon>Erwiniaceae</taxon>
        <taxon>Pantoea</taxon>
    </lineage>
</organism>
<feature type="transmembrane region" description="Helical" evidence="12">
    <location>
        <begin position="67"/>
        <end position="85"/>
    </location>
</feature>
<dbReference type="NCBIfam" id="TIGR02857">
    <property type="entry name" value="CydD"/>
    <property type="match status" value="1"/>
</dbReference>
<feature type="domain" description="ABC transporter" evidence="13">
    <location>
        <begin position="347"/>
        <end position="580"/>
    </location>
</feature>
<evidence type="ECO:0000256" key="4">
    <source>
        <dbReference type="ARBA" id="ARBA00022448"/>
    </source>
</evidence>
<dbReference type="Proteomes" id="UP000030853">
    <property type="component" value="Unassembled WGS sequence"/>
</dbReference>
<dbReference type="GO" id="GO:0005886">
    <property type="term" value="C:plasma membrane"/>
    <property type="evidence" value="ECO:0007669"/>
    <property type="project" value="UniProtKB-SubCell"/>
</dbReference>
<protein>
    <recommendedName>
        <fullName evidence="3">ABC-type xenobiotic transporter</fullName>
        <ecNumber evidence="3">7.6.2.2</ecNumber>
    </recommendedName>
</protein>
<dbReference type="InterPro" id="IPR003593">
    <property type="entry name" value="AAA+_ATPase"/>
</dbReference>
<dbReference type="EMBL" id="JTJJ01000017">
    <property type="protein sequence ID" value="KHJ69349.1"/>
    <property type="molecule type" value="Genomic_DNA"/>
</dbReference>
<dbReference type="GO" id="GO:0042883">
    <property type="term" value="P:cysteine transport"/>
    <property type="evidence" value="ECO:0007669"/>
    <property type="project" value="InterPro"/>
</dbReference>
<feature type="domain" description="ABC transmembrane type-1" evidence="14">
    <location>
        <begin position="32"/>
        <end position="314"/>
    </location>
</feature>
<dbReference type="SMART" id="SM00382">
    <property type="entry name" value="AAA"/>
    <property type="match status" value="1"/>
</dbReference>
<dbReference type="Pfam" id="PF00005">
    <property type="entry name" value="ABC_tran"/>
    <property type="match status" value="1"/>
</dbReference>
<sequence length="586" mass="63360">MSASLPPSGKAARLAERWLSSLRRQAGGLFSLSISMAAINAVLMIAQCWLLAWLINQAVMHSTSFSGFMPYLWLLPLVMLLRAGVDVLRQGFAFEASARIRQGLRGMLLDRIAALGPAWSQNQRTGSIASSLGEGVEAIEAYFSGFLPQKIIIGIVPLAILVALFPFDWVSGLIMLITAPLVPLFMIVVGKGAEKMSLKQWHKLSLMSAHFFDVIAGLTTLRQTNAARRQANIIAAISDSYRQTTMKVLRLAFLSSLVLEFFATISTAMVAVYVGFRLFYGEMGFLPGLFALLLAPEFFRPLRDLGTHYHARMDAIGATEGFLAILNAELPASAQGKALLSAQPREISIEGVSYQYEEGGGVTDISFTLRRGETLAIVGSSGAGKTTLSRLLLGFITPASGRIVIDGCDLSSLDLAAWQQHLGWLPQRPTLFAGSITENILLSRPDISREAIESSTQLAQAESFIQTLPGGYDYTVGDGGQGLSGGQIQRIAMARTVLNSPPIVILDEPTVALDRHTAQQMIVAMRDQLPETASLIITHDTEIASTADRVIVLERGRVIESGTPQALRDQAGVFAELERLQKGALS</sequence>
<dbReference type="Pfam" id="PF00664">
    <property type="entry name" value="ABC_membrane"/>
    <property type="match status" value="1"/>
</dbReference>
<evidence type="ECO:0000256" key="8">
    <source>
        <dbReference type="ARBA" id="ARBA00022840"/>
    </source>
</evidence>
<dbReference type="Gene3D" id="1.20.1560.10">
    <property type="entry name" value="ABC transporter type 1, transmembrane domain"/>
    <property type="match status" value="1"/>
</dbReference>
<keyword evidence="6 12" id="KW-0812">Transmembrane</keyword>
<reference evidence="15 16" key="1">
    <citation type="submission" date="2014-11" db="EMBL/GenBank/DDBJ databases">
        <title>Genome sequencing of Pantoea rodasii ND03.</title>
        <authorList>
            <person name="Muhamad Yunos N.Y."/>
            <person name="Chan K.-G."/>
        </authorList>
    </citation>
    <scope>NUCLEOTIDE SEQUENCE [LARGE SCALE GENOMIC DNA]</scope>
    <source>
        <strain evidence="15 16">ND03</strain>
    </source>
</reference>
<dbReference type="InterPro" id="IPR036640">
    <property type="entry name" value="ABC1_TM_sf"/>
</dbReference>
<dbReference type="GO" id="GO:0016887">
    <property type="term" value="F:ATP hydrolysis activity"/>
    <property type="evidence" value="ECO:0007669"/>
    <property type="project" value="InterPro"/>
</dbReference>
<dbReference type="PROSITE" id="PS50929">
    <property type="entry name" value="ABC_TM1F"/>
    <property type="match status" value="1"/>
</dbReference>
<dbReference type="RefSeq" id="WP_039328661.1">
    <property type="nucleotide sequence ID" value="NZ_JTJJ01000017.1"/>
</dbReference>
<evidence type="ECO:0000256" key="10">
    <source>
        <dbReference type="ARBA" id="ARBA00023136"/>
    </source>
</evidence>
<evidence type="ECO:0000256" key="6">
    <source>
        <dbReference type="ARBA" id="ARBA00022692"/>
    </source>
</evidence>
<keyword evidence="9 12" id="KW-1133">Transmembrane helix</keyword>
<name>A0A0B1R9P3_9GAMM</name>
<feature type="transmembrane region" description="Helical" evidence="12">
    <location>
        <begin position="173"/>
        <end position="193"/>
    </location>
</feature>
<evidence type="ECO:0000256" key="1">
    <source>
        <dbReference type="ARBA" id="ARBA00004651"/>
    </source>
</evidence>
<evidence type="ECO:0000256" key="2">
    <source>
        <dbReference type="ARBA" id="ARBA00006526"/>
    </source>
</evidence>
<keyword evidence="7" id="KW-0547">Nucleotide-binding</keyword>
<dbReference type="PROSITE" id="PS00211">
    <property type="entry name" value="ABC_TRANSPORTER_1"/>
    <property type="match status" value="1"/>
</dbReference>
<evidence type="ECO:0000256" key="7">
    <source>
        <dbReference type="ARBA" id="ARBA00022741"/>
    </source>
</evidence>
<feature type="transmembrane region" description="Helical" evidence="12">
    <location>
        <begin position="29"/>
        <end position="55"/>
    </location>
</feature>
<evidence type="ECO:0000313" key="16">
    <source>
        <dbReference type="Proteomes" id="UP000030853"/>
    </source>
</evidence>
<keyword evidence="5" id="KW-1003">Cell membrane</keyword>
<evidence type="ECO:0000256" key="11">
    <source>
        <dbReference type="ARBA" id="ARBA00034018"/>
    </source>
</evidence>
<evidence type="ECO:0000256" key="12">
    <source>
        <dbReference type="SAM" id="Phobius"/>
    </source>
</evidence>
<dbReference type="FunFam" id="3.40.50.300:FF:000299">
    <property type="entry name" value="ABC transporter ATP-binding protein/permease"/>
    <property type="match status" value="1"/>
</dbReference>
<comment type="subcellular location">
    <subcellularLocation>
        <location evidence="1">Cell membrane</location>
        <topology evidence="1">Multi-pass membrane protein</topology>
    </subcellularLocation>
</comment>
<dbReference type="InterPro" id="IPR039421">
    <property type="entry name" value="Type_1_exporter"/>
</dbReference>
<keyword evidence="8" id="KW-0067">ATP-binding</keyword>
<evidence type="ECO:0000259" key="14">
    <source>
        <dbReference type="PROSITE" id="PS50929"/>
    </source>
</evidence>
<dbReference type="SUPFAM" id="SSF52540">
    <property type="entry name" value="P-loop containing nucleoside triphosphate hydrolases"/>
    <property type="match status" value="1"/>
</dbReference>
<dbReference type="InterPro" id="IPR017871">
    <property type="entry name" value="ABC_transporter-like_CS"/>
</dbReference>
<proteinExistence type="inferred from homology"/>
<dbReference type="PANTHER" id="PTHR24221:SF590">
    <property type="entry name" value="COMPONENT LINKED WITH THE ASSEMBLY OF CYTOCHROME' TRANSPORT TRANSMEMBRANE ATP-BINDING PROTEIN ABC TRANSPORTER CYDD-RELATED"/>
    <property type="match status" value="1"/>
</dbReference>
<evidence type="ECO:0000256" key="9">
    <source>
        <dbReference type="ARBA" id="ARBA00022989"/>
    </source>
</evidence>
<comment type="catalytic activity">
    <reaction evidence="11">
        <text>ATP + H2O + xenobioticSide 1 = ADP + phosphate + xenobioticSide 2.</text>
        <dbReference type="EC" id="7.6.2.2"/>
    </reaction>
</comment>
<feature type="transmembrane region" description="Helical" evidence="12">
    <location>
        <begin position="151"/>
        <end position="167"/>
    </location>
</feature>
<dbReference type="GO" id="GO:0005524">
    <property type="term" value="F:ATP binding"/>
    <property type="evidence" value="ECO:0007669"/>
    <property type="project" value="UniProtKB-KW"/>
</dbReference>
<evidence type="ECO:0000256" key="5">
    <source>
        <dbReference type="ARBA" id="ARBA00022475"/>
    </source>
</evidence>
<dbReference type="InterPro" id="IPR003439">
    <property type="entry name" value="ABC_transporter-like_ATP-bd"/>
</dbReference>
<dbReference type="GO" id="GO:0008559">
    <property type="term" value="F:ABC-type xenobiotic transporter activity"/>
    <property type="evidence" value="ECO:0007669"/>
    <property type="project" value="UniProtKB-EC"/>
</dbReference>
<dbReference type="PROSITE" id="PS50893">
    <property type="entry name" value="ABC_TRANSPORTER_2"/>
    <property type="match status" value="1"/>
</dbReference>
<dbReference type="SUPFAM" id="SSF90123">
    <property type="entry name" value="ABC transporter transmembrane region"/>
    <property type="match status" value="1"/>
</dbReference>
<dbReference type="AlphaFoldDB" id="A0A0B1R9P3"/>
<comment type="caution">
    <text evidence="15">The sequence shown here is derived from an EMBL/GenBank/DDBJ whole genome shotgun (WGS) entry which is preliminary data.</text>
</comment>
<evidence type="ECO:0000313" key="15">
    <source>
        <dbReference type="EMBL" id="KHJ69349.1"/>
    </source>
</evidence>
<dbReference type="Gene3D" id="3.40.50.300">
    <property type="entry name" value="P-loop containing nucleotide triphosphate hydrolases"/>
    <property type="match status" value="1"/>
</dbReference>
<dbReference type="InterPro" id="IPR027417">
    <property type="entry name" value="P-loop_NTPase"/>
</dbReference>